<feature type="region of interest" description="Disordered" evidence="2">
    <location>
        <begin position="570"/>
        <end position="616"/>
    </location>
</feature>
<feature type="transmembrane region" description="Helical" evidence="3">
    <location>
        <begin position="12"/>
        <end position="32"/>
    </location>
</feature>
<dbReference type="Proteomes" id="UP000185639">
    <property type="component" value="Unassembled WGS sequence"/>
</dbReference>
<name>A0A1N7J6X0_9GAMM</name>
<proteinExistence type="predicted"/>
<keyword evidence="1" id="KW-0175">Coiled coil</keyword>
<feature type="coiled-coil region" evidence="1">
    <location>
        <begin position="207"/>
        <end position="237"/>
    </location>
</feature>
<gene>
    <name evidence="4" type="ORF">SAMN05421686_101424</name>
</gene>
<reference evidence="5" key="1">
    <citation type="submission" date="2017-01" db="EMBL/GenBank/DDBJ databases">
        <authorList>
            <person name="Varghese N."/>
            <person name="Submissions S."/>
        </authorList>
    </citation>
    <scope>NUCLEOTIDE SEQUENCE [LARGE SCALE GENOMIC DNA]</scope>
    <source>
        <strain evidence="5">DSM 24913</strain>
    </source>
</reference>
<evidence type="ECO:0000256" key="3">
    <source>
        <dbReference type="SAM" id="Phobius"/>
    </source>
</evidence>
<sequence>MTKWIRWSGLAGFLAVVGLIAALFIFLLPFLIKSGVEFAGTKLAGAKVTLDDADVTLSPLGVRLEGLQVADARAPMMNLMEFDEAVADLELAPLIIGKAISNELSVSNLRFHTERETSGALEVVIEETEEEKSPSLKEKASEALPSVDEVLAKETLSTPGAGEALKAAWNENSQLIDDAFDKVPDDSSIAQYEEQIQAITSGRLESIEDFRERKRQLDELKEQFKQDRDAVRDAREVVRSAKTEVSAKLTELRQAPSEDLAYLKDKYQLSGSGVSNITGLLFGDDAANWAREALYWYEKVKPYLESGDSAEADSEKDEKAPRLAGRFIHFPSDDPWPDFMIRTARLTGPFDGGQLVISGKDITHQQTVTGRPTVFTVTGEGLQKIGDLDGRLVLNHTVGNATDTLTLAISDWKMAPLNLGVAGARLASSRVQLDATAEVVRGELDADLDANVTQANFTGEGQTLFARELNAALQGINNFNVDAGVTGTLKNPDVAFGSDLDRQINSAISNRIRAKQDEFERKLRNRLNEKMSEYAGEYAEELQQLAAMEGSLDDKLGALKDLASAELEDFKAQQEREAREKLDAEKAAAEEKARKEAEARKQELKDQAKDKLKNLF</sequence>
<keyword evidence="3" id="KW-0812">Transmembrane</keyword>
<dbReference type="AlphaFoldDB" id="A0A1N7J6X0"/>
<evidence type="ECO:0000256" key="1">
    <source>
        <dbReference type="SAM" id="Coils"/>
    </source>
</evidence>
<dbReference type="OrthoDB" id="5752177at2"/>
<protein>
    <submittedName>
        <fullName evidence="4">TIGR03545 family protein</fullName>
    </submittedName>
</protein>
<dbReference type="EMBL" id="FTOH01000001">
    <property type="protein sequence ID" value="SIS45070.1"/>
    <property type="molecule type" value="Genomic_DNA"/>
</dbReference>
<keyword evidence="3" id="KW-1133">Transmembrane helix</keyword>
<evidence type="ECO:0000313" key="4">
    <source>
        <dbReference type="EMBL" id="SIS45070.1"/>
    </source>
</evidence>
<keyword evidence="5" id="KW-1185">Reference proteome</keyword>
<accession>A0A1N7J6X0</accession>
<dbReference type="InterPro" id="IPR019934">
    <property type="entry name" value="CHP03545"/>
</dbReference>
<dbReference type="STRING" id="484498.SAMN05421686_101424"/>
<dbReference type="RefSeq" id="WP_076513993.1">
    <property type="nucleotide sequence ID" value="NZ_FTOH01000001.1"/>
</dbReference>
<dbReference type="NCBIfam" id="TIGR03545">
    <property type="entry name" value="TIGR03545 family protein"/>
    <property type="match status" value="1"/>
</dbReference>
<organism evidence="4 5">
    <name type="scientific">Thalassolituus maritimus</name>
    <dbReference type="NCBI Taxonomy" id="484498"/>
    <lineage>
        <taxon>Bacteria</taxon>
        <taxon>Pseudomonadati</taxon>
        <taxon>Pseudomonadota</taxon>
        <taxon>Gammaproteobacteria</taxon>
        <taxon>Oceanospirillales</taxon>
        <taxon>Oceanospirillaceae</taxon>
        <taxon>Thalassolituus</taxon>
    </lineage>
</organism>
<keyword evidence="3" id="KW-0472">Membrane</keyword>
<evidence type="ECO:0000313" key="5">
    <source>
        <dbReference type="Proteomes" id="UP000185639"/>
    </source>
</evidence>
<evidence type="ECO:0000256" key="2">
    <source>
        <dbReference type="SAM" id="MobiDB-lite"/>
    </source>
</evidence>